<dbReference type="AlphaFoldDB" id="W4V056"/>
<gene>
    <name evidence="1" type="ORF">JCM10512_4687</name>
</gene>
<accession>W4V056</accession>
<name>W4V056_9BACE</name>
<dbReference type="EMBL" id="BAIV01000038">
    <property type="protein sequence ID" value="GAE86193.1"/>
    <property type="molecule type" value="Genomic_DNA"/>
</dbReference>
<sequence length="63" mass="7460">MNWYLSLTDNQLAIAGESFMYNAGLIDAEVRLMEKYKSEELSKRYSPQLERLYSEYVTRMKGQ</sequence>
<organism evidence="1 2">
    <name type="scientific">Bacteroides reticulotermitis JCM 10512</name>
    <dbReference type="NCBI Taxonomy" id="1445607"/>
    <lineage>
        <taxon>Bacteria</taxon>
        <taxon>Pseudomonadati</taxon>
        <taxon>Bacteroidota</taxon>
        <taxon>Bacteroidia</taxon>
        <taxon>Bacteroidales</taxon>
        <taxon>Bacteroidaceae</taxon>
        <taxon>Bacteroides</taxon>
    </lineage>
</organism>
<reference evidence="1 2" key="1">
    <citation type="journal article" date="2014" name="Genome Announc.">
        <title>Draft Genome Sequence of Bacteroides reticulotermitis Strain JCM 10512T, Isolated from the Gut of a Termite.</title>
        <authorList>
            <person name="Yuki M."/>
            <person name="Oshima K."/>
            <person name="Suda W."/>
            <person name="Sakamoto M."/>
            <person name="Iida T."/>
            <person name="Hattori M."/>
            <person name="Ohkuma M."/>
        </authorList>
    </citation>
    <scope>NUCLEOTIDE SEQUENCE [LARGE SCALE GENOMIC DNA]</scope>
    <source>
        <strain evidence="1 2">JCM 10512</strain>
    </source>
</reference>
<comment type="caution">
    <text evidence="1">The sequence shown here is derived from an EMBL/GenBank/DDBJ whole genome shotgun (WGS) entry which is preliminary data.</text>
</comment>
<evidence type="ECO:0000313" key="1">
    <source>
        <dbReference type="EMBL" id="GAE86193.1"/>
    </source>
</evidence>
<evidence type="ECO:0000313" key="2">
    <source>
        <dbReference type="Proteomes" id="UP000019131"/>
    </source>
</evidence>
<protein>
    <submittedName>
        <fullName evidence="1">Membrane protein</fullName>
    </submittedName>
</protein>
<proteinExistence type="predicted"/>
<dbReference type="STRING" id="1445607.JCM10512_4687"/>
<dbReference type="Proteomes" id="UP000019131">
    <property type="component" value="Unassembled WGS sequence"/>
</dbReference>
<keyword evidence="2" id="KW-1185">Reference proteome</keyword>